<dbReference type="Gene3D" id="3.40.50.720">
    <property type="entry name" value="NAD(P)-binding Rossmann-like Domain"/>
    <property type="match status" value="1"/>
</dbReference>
<dbReference type="SUPFAM" id="SSF69572">
    <property type="entry name" value="Activating enzymes of the ubiquitin-like proteins"/>
    <property type="match status" value="1"/>
</dbReference>
<dbReference type="EMBL" id="CP096040">
    <property type="protein sequence ID" value="USQ95898.1"/>
    <property type="molecule type" value="Genomic_DNA"/>
</dbReference>
<keyword evidence="1" id="KW-0548">Nucleotidyltransferase</keyword>
<proteinExistence type="predicted"/>
<dbReference type="InterPro" id="IPR035985">
    <property type="entry name" value="Ubiquitin-activating_enz"/>
</dbReference>
<name>A0ABY4ZT60_9CAUL</name>
<accession>A0ABY4ZT60</accession>
<protein>
    <submittedName>
        <fullName evidence="1">ThiF family adenylyltransferase</fullName>
    </submittedName>
</protein>
<organism evidence="1 2">
    <name type="scientific">Caulobacter segnis</name>
    <dbReference type="NCBI Taxonomy" id="88688"/>
    <lineage>
        <taxon>Bacteria</taxon>
        <taxon>Pseudomonadati</taxon>
        <taxon>Pseudomonadota</taxon>
        <taxon>Alphaproteobacteria</taxon>
        <taxon>Caulobacterales</taxon>
        <taxon>Caulobacteraceae</taxon>
        <taxon>Caulobacter</taxon>
    </lineage>
</organism>
<dbReference type="Proteomes" id="UP001057520">
    <property type="component" value="Chromosome"/>
</dbReference>
<dbReference type="GO" id="GO:0016779">
    <property type="term" value="F:nucleotidyltransferase activity"/>
    <property type="evidence" value="ECO:0007669"/>
    <property type="project" value="UniProtKB-KW"/>
</dbReference>
<sequence length="436" mass="46289">MNAIVHDRSAQLLMAVDGLGYDEARFRLERAALVIDGPPDLDEAHQALLLSVVRCGVRMFKAGVFLGEGLSGRITIGLERPARLRRALQDLGAQVQTAPLDAARLWIGADDGHGAPQLRAWVDGWQAVISPRPAEDPPRTGNVLAGMAAGGLAVAELFRKTVLADVRACRRPQALSVWGANEPEIAKITRLPRHAWLLGLGNLGQATLFGLSLLPWDDPGEATFVLNDADVVGPENLSVQILTTPAWIGRKKVRAAAEWIEARGFKVVLDERRFIASTQPGQNDPRMALVGVDNLDARRWAAASGFDLVIDAGLGASGPEAFDIRLHAFPGAQDPAAVWPEIQTAGRKLPSSLAALVEQGRLDMCGAMTIAGASVGVPCTAVVAAALQLGQACRALETGSCADRVDLSLADLPRASWRQMPAALYRGPAVLASRVA</sequence>
<gene>
    <name evidence="1" type="ORF">MZV50_25740</name>
</gene>
<evidence type="ECO:0000313" key="2">
    <source>
        <dbReference type="Proteomes" id="UP001057520"/>
    </source>
</evidence>
<keyword evidence="1" id="KW-0808">Transferase</keyword>
<keyword evidence="2" id="KW-1185">Reference proteome</keyword>
<reference evidence="1 2" key="1">
    <citation type="submission" date="2022-04" db="EMBL/GenBank/DDBJ databases">
        <title>Genome sequence of soybean root-associated Caulobacter segnis RL271.</title>
        <authorList>
            <person name="Longley R."/>
            <person name="Bonito G."/>
            <person name="Trigodet F."/>
            <person name="Crosson S."/>
            <person name="Fiebig A."/>
        </authorList>
    </citation>
    <scope>NUCLEOTIDE SEQUENCE [LARGE SCALE GENOMIC DNA]</scope>
    <source>
        <strain evidence="1 2">RL271</strain>
    </source>
</reference>
<evidence type="ECO:0000313" key="1">
    <source>
        <dbReference type="EMBL" id="USQ95898.1"/>
    </source>
</evidence>